<keyword evidence="8" id="KW-0472">Membrane</keyword>
<dbReference type="Gene3D" id="3.30.450.20">
    <property type="entry name" value="PAS domain"/>
    <property type="match status" value="1"/>
</dbReference>
<keyword evidence="14" id="KW-1185">Reference proteome</keyword>
<dbReference type="SMART" id="SM00448">
    <property type="entry name" value="REC"/>
    <property type="match status" value="1"/>
</dbReference>
<feature type="region of interest" description="Disordered" evidence="7">
    <location>
        <begin position="838"/>
        <end position="857"/>
    </location>
</feature>
<dbReference type="CDD" id="cd17546">
    <property type="entry name" value="REC_hyHK_CKI1_RcsC-like"/>
    <property type="match status" value="1"/>
</dbReference>
<name>A0A1I6ALX6_9RHOB</name>
<dbReference type="NCBIfam" id="TIGR00229">
    <property type="entry name" value="sensory_box"/>
    <property type="match status" value="1"/>
</dbReference>
<dbReference type="EMBL" id="FOXV01000025">
    <property type="protein sequence ID" value="SFQ69694.1"/>
    <property type="molecule type" value="Genomic_DNA"/>
</dbReference>
<dbReference type="EC" id="2.7.13.3" evidence="2"/>
<dbReference type="SUPFAM" id="SSF55874">
    <property type="entry name" value="ATPase domain of HSP90 chaperone/DNA topoisomerase II/histidine kinase"/>
    <property type="match status" value="1"/>
</dbReference>
<dbReference type="AlphaFoldDB" id="A0A1I6ALX6"/>
<dbReference type="SMART" id="SM00387">
    <property type="entry name" value="HATPase_c"/>
    <property type="match status" value="1"/>
</dbReference>
<organism evidence="13 14">
    <name type="scientific">Roseivivax halotolerans</name>
    <dbReference type="NCBI Taxonomy" id="93684"/>
    <lineage>
        <taxon>Bacteria</taxon>
        <taxon>Pseudomonadati</taxon>
        <taxon>Pseudomonadota</taxon>
        <taxon>Alphaproteobacteria</taxon>
        <taxon>Rhodobacterales</taxon>
        <taxon>Roseobacteraceae</taxon>
        <taxon>Roseivivax</taxon>
    </lineage>
</organism>
<feature type="modified residue" description="4-aspartylphosphate" evidence="6">
    <location>
        <position position="668"/>
    </location>
</feature>
<dbReference type="PRINTS" id="PR00344">
    <property type="entry name" value="BCTRLSENSOR"/>
</dbReference>
<dbReference type="CDD" id="cd00082">
    <property type="entry name" value="HisKA"/>
    <property type="match status" value="1"/>
</dbReference>
<dbReference type="Pfam" id="PF02518">
    <property type="entry name" value="HATPase_c"/>
    <property type="match status" value="1"/>
</dbReference>
<feature type="transmembrane region" description="Helical" evidence="8">
    <location>
        <begin position="17"/>
        <end position="36"/>
    </location>
</feature>
<dbReference type="Proteomes" id="UP000243106">
    <property type="component" value="Unassembled WGS sequence"/>
</dbReference>
<dbReference type="Pfam" id="PF00989">
    <property type="entry name" value="PAS"/>
    <property type="match status" value="1"/>
</dbReference>
<feature type="compositionally biased region" description="Basic residues" evidence="7">
    <location>
        <begin position="848"/>
        <end position="857"/>
    </location>
</feature>
<evidence type="ECO:0000256" key="7">
    <source>
        <dbReference type="SAM" id="MobiDB-lite"/>
    </source>
</evidence>
<evidence type="ECO:0000256" key="2">
    <source>
        <dbReference type="ARBA" id="ARBA00012438"/>
    </source>
</evidence>
<dbReference type="SMART" id="SM00091">
    <property type="entry name" value="PAS"/>
    <property type="match status" value="1"/>
</dbReference>
<evidence type="ECO:0000256" key="8">
    <source>
        <dbReference type="SAM" id="Phobius"/>
    </source>
</evidence>
<feature type="domain" description="Response regulatory" evidence="10">
    <location>
        <begin position="619"/>
        <end position="736"/>
    </location>
</feature>
<keyword evidence="5" id="KW-0418">Kinase</keyword>
<feature type="domain" description="Histidine kinase" evidence="9">
    <location>
        <begin position="376"/>
        <end position="599"/>
    </location>
</feature>
<feature type="domain" description="PAS" evidence="11">
    <location>
        <begin position="229"/>
        <end position="300"/>
    </location>
</feature>
<dbReference type="SUPFAM" id="SSF47384">
    <property type="entry name" value="Homodimeric domain of signal transducing histidine kinase"/>
    <property type="match status" value="1"/>
</dbReference>
<dbReference type="InterPro" id="IPR001789">
    <property type="entry name" value="Sig_transdc_resp-reg_receiver"/>
</dbReference>
<dbReference type="SUPFAM" id="SSF47226">
    <property type="entry name" value="Histidine-containing phosphotransfer domain, HPT domain"/>
    <property type="match status" value="1"/>
</dbReference>
<dbReference type="InterPro" id="IPR013767">
    <property type="entry name" value="PAS_fold"/>
</dbReference>
<dbReference type="InterPro" id="IPR000700">
    <property type="entry name" value="PAS-assoc_C"/>
</dbReference>
<evidence type="ECO:0000313" key="14">
    <source>
        <dbReference type="Proteomes" id="UP000243106"/>
    </source>
</evidence>
<gene>
    <name evidence="13" type="ORF">SAMN05421853_1258</name>
</gene>
<dbReference type="InterPro" id="IPR011006">
    <property type="entry name" value="CheY-like_superfamily"/>
</dbReference>
<dbReference type="InterPro" id="IPR035965">
    <property type="entry name" value="PAS-like_dom_sf"/>
</dbReference>
<dbReference type="InterPro" id="IPR036890">
    <property type="entry name" value="HATPase_C_sf"/>
</dbReference>
<dbReference type="SMART" id="SM00388">
    <property type="entry name" value="HisKA"/>
    <property type="match status" value="1"/>
</dbReference>
<dbReference type="SUPFAM" id="SSF55785">
    <property type="entry name" value="PYP-like sensor domain (PAS domain)"/>
    <property type="match status" value="1"/>
</dbReference>
<accession>A0A1I6ALX6</accession>
<dbReference type="STRING" id="93684.SAMN05421853_1258"/>
<keyword evidence="4" id="KW-0808">Transferase</keyword>
<evidence type="ECO:0000256" key="3">
    <source>
        <dbReference type="ARBA" id="ARBA00022553"/>
    </source>
</evidence>
<feature type="domain" description="PAC" evidence="12">
    <location>
        <begin position="308"/>
        <end position="358"/>
    </location>
</feature>
<evidence type="ECO:0000313" key="13">
    <source>
        <dbReference type="EMBL" id="SFQ69694.1"/>
    </source>
</evidence>
<dbReference type="Gene3D" id="3.40.50.2300">
    <property type="match status" value="1"/>
</dbReference>
<protein>
    <recommendedName>
        <fullName evidence="2">histidine kinase</fullName>
        <ecNumber evidence="2">2.7.13.3</ecNumber>
    </recommendedName>
</protein>
<dbReference type="PROSITE" id="PS50112">
    <property type="entry name" value="PAS"/>
    <property type="match status" value="1"/>
</dbReference>
<dbReference type="PROSITE" id="PS50113">
    <property type="entry name" value="PAC"/>
    <property type="match status" value="1"/>
</dbReference>
<dbReference type="Pfam" id="PF00072">
    <property type="entry name" value="Response_reg"/>
    <property type="match status" value="1"/>
</dbReference>
<dbReference type="Gene3D" id="3.30.565.10">
    <property type="entry name" value="Histidine kinase-like ATPase, C-terminal domain"/>
    <property type="match status" value="1"/>
</dbReference>
<feature type="transmembrane region" description="Helical" evidence="8">
    <location>
        <begin position="194"/>
        <end position="213"/>
    </location>
</feature>
<evidence type="ECO:0000259" key="9">
    <source>
        <dbReference type="PROSITE" id="PS50109"/>
    </source>
</evidence>
<dbReference type="InterPro" id="IPR036641">
    <property type="entry name" value="HPT_dom_sf"/>
</dbReference>
<dbReference type="GO" id="GO:0000155">
    <property type="term" value="F:phosphorelay sensor kinase activity"/>
    <property type="evidence" value="ECO:0007669"/>
    <property type="project" value="InterPro"/>
</dbReference>
<keyword evidence="3 6" id="KW-0597">Phosphoprotein</keyword>
<evidence type="ECO:0000256" key="4">
    <source>
        <dbReference type="ARBA" id="ARBA00022679"/>
    </source>
</evidence>
<dbReference type="PROSITE" id="PS50109">
    <property type="entry name" value="HIS_KIN"/>
    <property type="match status" value="1"/>
</dbReference>
<dbReference type="GO" id="GO:0006355">
    <property type="term" value="P:regulation of DNA-templated transcription"/>
    <property type="evidence" value="ECO:0007669"/>
    <property type="project" value="InterPro"/>
</dbReference>
<dbReference type="Gene3D" id="1.20.120.160">
    <property type="entry name" value="HPT domain"/>
    <property type="match status" value="1"/>
</dbReference>
<dbReference type="PROSITE" id="PS50110">
    <property type="entry name" value="RESPONSE_REGULATORY"/>
    <property type="match status" value="1"/>
</dbReference>
<comment type="catalytic activity">
    <reaction evidence="1">
        <text>ATP + protein L-histidine = ADP + protein N-phospho-L-histidine.</text>
        <dbReference type="EC" id="2.7.13.3"/>
    </reaction>
</comment>
<dbReference type="InterPro" id="IPR003661">
    <property type="entry name" value="HisK_dim/P_dom"/>
</dbReference>
<evidence type="ECO:0000259" key="12">
    <source>
        <dbReference type="PROSITE" id="PS50113"/>
    </source>
</evidence>
<dbReference type="RefSeq" id="WP_093015990.1">
    <property type="nucleotide sequence ID" value="NZ_FOXV01000025.1"/>
</dbReference>
<dbReference type="CDD" id="cd00130">
    <property type="entry name" value="PAS"/>
    <property type="match status" value="1"/>
</dbReference>
<keyword evidence="8" id="KW-0812">Transmembrane</keyword>
<dbReference type="InterPro" id="IPR003594">
    <property type="entry name" value="HATPase_dom"/>
</dbReference>
<sequence>MPELKDAQLGYKRQSRWVIALVGFGLSVIFILALSLSREVMSDLERQSSASSDNVQWTLTQVEVEHLAFLTALEHRMYDPGGTLPFASDLGEVRQQFDIFYSRIDTLQSSRLFAELREDPAFAQPLSSIMSFLDRTVPLIDGPDERLDAELWVIWEDAAALRDEVRALAIGGLSYFAQTADARRNDTARTLRDLAALSAVLLLTLTLVSLYLLRANQIAQRRGNELVQTNHRMNTILSTSLDAVIVSDASGRVLEFNPAAEATFGYSLEEARGRTIGELIVPPHMREAHDKGMKRMQEGGERRVVGHGRVQLEGMRANGEIFPVELALQSARDGDNEIMIGFLRDISKRVASEKELTSARDRALAGEKAKTDFLTVMSHEIRTPLNGLLGNLSLLKNARPSQEQLRFIHNMDVSGQVLLNHVDTVLDIARFEAGKLNAKTETLDLGTFMQEIVDGQSGNAASRGNVIEWLWAGPAHPWVKTDTQRLRQILLNLVGNAIKFTENGRISLELERAESTADPQKSIYEFRVIDTGIGIAPENLDRVFEDFHTNDASIGRSTGGAGLGLGIASRFTRALGGEIGVESTPGEGSVFWIRLQLRHAEAGTTGLEASPVSHVRGLDLLVVEDNPINLEVIRNMLMLDGHTVTEAMDGKSGVEAAGSRRFDAILMDMSMPVMDGATATRLIRAGGGPSADAPILAVSANVLPDAVAGFRAAGVTAFLGKPISLKALRDALAAITEADTKDGMISVDEGDAHLAQLREDLGLNAFPELVSQLVAEGDALMSKLARPSRTRRALDDLAAECHKFAGSVAMFGALEMRDALVEYERAAKTKDEGALPTLAQRAKGAWSRARKRLTNTP</sequence>
<dbReference type="PANTHER" id="PTHR43047">
    <property type="entry name" value="TWO-COMPONENT HISTIDINE PROTEIN KINASE"/>
    <property type="match status" value="1"/>
</dbReference>
<keyword evidence="8" id="KW-1133">Transmembrane helix</keyword>
<dbReference type="InterPro" id="IPR005467">
    <property type="entry name" value="His_kinase_dom"/>
</dbReference>
<evidence type="ECO:0000256" key="5">
    <source>
        <dbReference type="ARBA" id="ARBA00022777"/>
    </source>
</evidence>
<evidence type="ECO:0000256" key="6">
    <source>
        <dbReference type="PROSITE-ProRule" id="PRU00169"/>
    </source>
</evidence>
<proteinExistence type="predicted"/>
<dbReference type="SUPFAM" id="SSF52172">
    <property type="entry name" value="CheY-like"/>
    <property type="match status" value="1"/>
</dbReference>
<dbReference type="Gene3D" id="1.10.287.130">
    <property type="match status" value="1"/>
</dbReference>
<evidence type="ECO:0000259" key="10">
    <source>
        <dbReference type="PROSITE" id="PS50110"/>
    </source>
</evidence>
<evidence type="ECO:0000256" key="1">
    <source>
        <dbReference type="ARBA" id="ARBA00000085"/>
    </source>
</evidence>
<evidence type="ECO:0000259" key="11">
    <source>
        <dbReference type="PROSITE" id="PS50112"/>
    </source>
</evidence>
<dbReference type="InterPro" id="IPR036097">
    <property type="entry name" value="HisK_dim/P_sf"/>
</dbReference>
<dbReference type="PANTHER" id="PTHR43047:SF64">
    <property type="entry name" value="HISTIDINE KINASE CONTAINING CHEY-HOMOLOGOUS RECEIVER DOMAIN AND PAS DOMAIN-RELATED"/>
    <property type="match status" value="1"/>
</dbReference>
<dbReference type="InterPro" id="IPR004358">
    <property type="entry name" value="Sig_transdc_His_kin-like_C"/>
</dbReference>
<reference evidence="14" key="1">
    <citation type="submission" date="2016-10" db="EMBL/GenBank/DDBJ databases">
        <authorList>
            <person name="Varghese N."/>
            <person name="Submissions S."/>
        </authorList>
    </citation>
    <scope>NUCLEOTIDE SEQUENCE [LARGE SCALE GENOMIC DNA]</scope>
    <source>
        <strain evidence="14">JCM 10271</strain>
    </source>
</reference>
<dbReference type="InterPro" id="IPR000014">
    <property type="entry name" value="PAS"/>
</dbReference>
<dbReference type="Pfam" id="PF00512">
    <property type="entry name" value="HisKA"/>
    <property type="match status" value="1"/>
</dbReference>